<reference evidence="2" key="1">
    <citation type="submission" date="2020-08" db="EMBL/GenBank/DDBJ databases">
        <title>Multicomponent nature underlies the extraordinary mechanical properties of spider dragline silk.</title>
        <authorList>
            <person name="Kono N."/>
            <person name="Nakamura H."/>
            <person name="Mori M."/>
            <person name="Yoshida Y."/>
            <person name="Ohtoshi R."/>
            <person name="Malay A.D."/>
            <person name="Moran D.A.P."/>
            <person name="Tomita M."/>
            <person name="Numata K."/>
            <person name="Arakawa K."/>
        </authorList>
    </citation>
    <scope>NUCLEOTIDE SEQUENCE</scope>
</reference>
<evidence type="ECO:0000256" key="1">
    <source>
        <dbReference type="SAM" id="MobiDB-lite"/>
    </source>
</evidence>
<sequence>MKKPLNMRKTAARRVPHQLPEEQKSLCTGRHPPRDTSVKAMHFCGVLVPFMRLAAAAEWYRYRIVACLVTSSIPVPLKARHVGQRCTLSLPRAQTSSHWGGVVVRREGASSSVVHVT</sequence>
<dbReference type="EMBL" id="BMAU01021370">
    <property type="protein sequence ID" value="GFY25129.1"/>
    <property type="molecule type" value="Genomic_DNA"/>
</dbReference>
<organism evidence="2 3">
    <name type="scientific">Trichonephila clavipes</name>
    <name type="common">Golden silk orbweaver</name>
    <name type="synonym">Nephila clavipes</name>
    <dbReference type="NCBI Taxonomy" id="2585209"/>
    <lineage>
        <taxon>Eukaryota</taxon>
        <taxon>Metazoa</taxon>
        <taxon>Ecdysozoa</taxon>
        <taxon>Arthropoda</taxon>
        <taxon>Chelicerata</taxon>
        <taxon>Arachnida</taxon>
        <taxon>Araneae</taxon>
        <taxon>Araneomorphae</taxon>
        <taxon>Entelegynae</taxon>
        <taxon>Araneoidea</taxon>
        <taxon>Nephilidae</taxon>
        <taxon>Trichonephila</taxon>
    </lineage>
</organism>
<gene>
    <name evidence="2" type="primary">NCL1_24212</name>
    <name evidence="2" type="ORF">TNCV_2693201</name>
</gene>
<comment type="caution">
    <text evidence="2">The sequence shown here is derived from an EMBL/GenBank/DDBJ whole genome shotgun (WGS) entry which is preliminary data.</text>
</comment>
<feature type="compositionally biased region" description="Basic residues" evidence="1">
    <location>
        <begin position="1"/>
        <end position="16"/>
    </location>
</feature>
<proteinExistence type="predicted"/>
<keyword evidence="3" id="KW-1185">Reference proteome</keyword>
<dbReference type="Proteomes" id="UP000887159">
    <property type="component" value="Unassembled WGS sequence"/>
</dbReference>
<protein>
    <submittedName>
        <fullName evidence="2">Uncharacterized protein</fullName>
    </submittedName>
</protein>
<accession>A0A8X7BBX5</accession>
<feature type="region of interest" description="Disordered" evidence="1">
    <location>
        <begin position="1"/>
        <end position="32"/>
    </location>
</feature>
<name>A0A8X7BBX5_TRICX</name>
<dbReference type="AlphaFoldDB" id="A0A8X7BBX5"/>
<evidence type="ECO:0000313" key="3">
    <source>
        <dbReference type="Proteomes" id="UP000887159"/>
    </source>
</evidence>
<evidence type="ECO:0000313" key="2">
    <source>
        <dbReference type="EMBL" id="GFY25129.1"/>
    </source>
</evidence>